<sequence length="202" mass="23504">MAESFGLMFELFEEVLADDLEQQQVLLGADDEAVLFLLAAGQLVRKEHVRTKNFYEITVPSYIPEDFRSHFRMSRHTVTVLEHLLSVHGDLPQYTGDRGRPPVELRKQILITLWILGNPECLRSVADRFDVCRATAYRVYRRVCKAIVRNLMDEFIKFPTGLKAQAVMEAFEEKKRVFRVFWGLLMAPTYQSKHHITIMNNT</sequence>
<protein>
    <recommendedName>
        <fullName evidence="3">Transposase Helix-turn-helix domain-containing protein</fullName>
    </recommendedName>
</protein>
<dbReference type="AlphaFoldDB" id="A0AAU9Y5R5"/>
<name>A0AAU9Y5R5_9CNID</name>
<gene>
    <name evidence="1" type="ORF">PMEA_00011795</name>
</gene>
<comment type="caution">
    <text evidence="1">The sequence shown here is derived from an EMBL/GenBank/DDBJ whole genome shotgun (WGS) entry which is preliminary data.</text>
</comment>
<dbReference type="EMBL" id="CALNXJ010000205">
    <property type="protein sequence ID" value="CAH3169297.1"/>
    <property type="molecule type" value="Genomic_DNA"/>
</dbReference>
<dbReference type="Proteomes" id="UP001159428">
    <property type="component" value="Unassembled WGS sequence"/>
</dbReference>
<reference evidence="1 2" key="1">
    <citation type="submission" date="2022-05" db="EMBL/GenBank/DDBJ databases">
        <authorList>
            <consortium name="Genoscope - CEA"/>
            <person name="William W."/>
        </authorList>
    </citation>
    <scope>NUCLEOTIDE SEQUENCE [LARGE SCALE GENOMIC DNA]</scope>
</reference>
<organism evidence="1 2">
    <name type="scientific">Pocillopora meandrina</name>
    <dbReference type="NCBI Taxonomy" id="46732"/>
    <lineage>
        <taxon>Eukaryota</taxon>
        <taxon>Metazoa</taxon>
        <taxon>Cnidaria</taxon>
        <taxon>Anthozoa</taxon>
        <taxon>Hexacorallia</taxon>
        <taxon>Scleractinia</taxon>
        <taxon>Astrocoeniina</taxon>
        <taxon>Pocilloporidae</taxon>
        <taxon>Pocillopora</taxon>
    </lineage>
</organism>
<evidence type="ECO:0008006" key="3">
    <source>
        <dbReference type="Google" id="ProtNLM"/>
    </source>
</evidence>
<evidence type="ECO:0000313" key="1">
    <source>
        <dbReference type="EMBL" id="CAH3169297.1"/>
    </source>
</evidence>
<proteinExistence type="predicted"/>
<evidence type="ECO:0000313" key="2">
    <source>
        <dbReference type="Proteomes" id="UP001159428"/>
    </source>
</evidence>
<accession>A0AAU9Y5R5</accession>
<keyword evidence="2" id="KW-1185">Reference proteome</keyword>